<evidence type="ECO:0000256" key="1">
    <source>
        <dbReference type="SAM" id="Phobius"/>
    </source>
</evidence>
<accession>A0ABT0ZUY9</accession>
<evidence type="ECO:0000313" key="3">
    <source>
        <dbReference type="Proteomes" id="UP001165283"/>
    </source>
</evidence>
<dbReference type="EMBL" id="JAGSOV010000011">
    <property type="protein sequence ID" value="MCO1654498.1"/>
    <property type="molecule type" value="Genomic_DNA"/>
</dbReference>
<dbReference type="RefSeq" id="WP_252436115.1">
    <property type="nucleotide sequence ID" value="NZ_JAGSOV010000011.1"/>
</dbReference>
<keyword evidence="1" id="KW-0472">Membrane</keyword>
<keyword evidence="3" id="KW-1185">Reference proteome</keyword>
<name>A0ABT0ZUY9_9PSEU</name>
<protein>
    <submittedName>
        <fullName evidence="2">Uncharacterized protein</fullName>
    </submittedName>
</protein>
<gene>
    <name evidence="2" type="ORF">KDL28_05460</name>
</gene>
<keyword evidence="1" id="KW-0812">Transmembrane</keyword>
<comment type="caution">
    <text evidence="2">The sequence shown here is derived from an EMBL/GenBank/DDBJ whole genome shotgun (WGS) entry which is preliminary data.</text>
</comment>
<sequence length="421" mass="43409">MIDPPRDAARPRPRRRVARVLVAAVVVLSLLGAGRVAWVVAVPAGDGVRAEQLRFLESALADGAGQDMQELFPEGYFFSHVLTGLAAAQPAAAGDADALRVARTALDALGSPAGTAPFPDTAAPAHGVFWAGWSLALAVEVARLSGLPADRADVARRAGEIRDALVADDDGFLEAYPGQVWPCDTVVAVAALARSRALGPVPGVDEVVAGWTDRTRAVRDQATGLLPHRLDAGGAVLDGPRASSQALMLSFLPDIDPGSAAADYRRFVDAFVVRELGLVGVREYPVGMEGEGDVDSGPLIAGVSLSASAVALGAATRQGDAALAATLDAQAELFALPVPWFDGRRYAFGLLPVADAFLAWARAQSAATGATGSSGAPGWLWPGWLLLALVPAAVVLAVPRTRRLLLTTPAAGRAGSPAARR</sequence>
<organism evidence="2 3">
    <name type="scientific">Pseudonocardia humida</name>
    <dbReference type="NCBI Taxonomy" id="2800819"/>
    <lineage>
        <taxon>Bacteria</taxon>
        <taxon>Bacillati</taxon>
        <taxon>Actinomycetota</taxon>
        <taxon>Actinomycetes</taxon>
        <taxon>Pseudonocardiales</taxon>
        <taxon>Pseudonocardiaceae</taxon>
        <taxon>Pseudonocardia</taxon>
    </lineage>
</organism>
<evidence type="ECO:0000313" key="2">
    <source>
        <dbReference type="EMBL" id="MCO1654498.1"/>
    </source>
</evidence>
<proteinExistence type="predicted"/>
<reference evidence="2" key="1">
    <citation type="submission" date="2021-04" db="EMBL/GenBank/DDBJ databases">
        <title>Pseudonocardia sp. nov., isolated from sandy soil of mangrove forest.</title>
        <authorList>
            <person name="Zan Z."/>
            <person name="Huang R."/>
            <person name="Liu W."/>
        </authorList>
    </citation>
    <scope>NUCLEOTIDE SEQUENCE</scope>
    <source>
        <strain evidence="2">S2-4</strain>
    </source>
</reference>
<feature type="transmembrane region" description="Helical" evidence="1">
    <location>
        <begin position="379"/>
        <end position="398"/>
    </location>
</feature>
<keyword evidence="1" id="KW-1133">Transmembrane helix</keyword>
<dbReference type="Proteomes" id="UP001165283">
    <property type="component" value="Unassembled WGS sequence"/>
</dbReference>